<comment type="caution">
    <text evidence="1">The sequence shown here is derived from an EMBL/GenBank/DDBJ whole genome shotgun (WGS) entry which is preliminary data.</text>
</comment>
<protein>
    <submittedName>
        <fullName evidence="1">Uncharacterized protein</fullName>
    </submittedName>
</protein>
<keyword evidence="2" id="KW-1185">Reference proteome</keyword>
<evidence type="ECO:0000313" key="1">
    <source>
        <dbReference type="EMBL" id="KWT65839.1"/>
    </source>
</evidence>
<gene>
    <name evidence="1" type="ORF">APY04_2686</name>
</gene>
<dbReference type="Proteomes" id="UP000059074">
    <property type="component" value="Unassembled WGS sequence"/>
</dbReference>
<dbReference type="EMBL" id="LMTR01000075">
    <property type="protein sequence ID" value="KWT65839.1"/>
    <property type="molecule type" value="Genomic_DNA"/>
</dbReference>
<proteinExistence type="predicted"/>
<name>A0A109BBP3_HYPSL</name>
<evidence type="ECO:0000313" key="2">
    <source>
        <dbReference type="Proteomes" id="UP000059074"/>
    </source>
</evidence>
<accession>A0A109BBP3</accession>
<sequence>MQGPLLAIPLKETLWKEMLLRPDQTPMALSMVEVPSDQFAHLKAQLSGPVHPAQMQALP</sequence>
<dbReference type="AlphaFoldDB" id="A0A109BBP3"/>
<organism evidence="1 2">
    <name type="scientific">Hyphomicrobium sulfonivorans</name>
    <dbReference type="NCBI Taxonomy" id="121290"/>
    <lineage>
        <taxon>Bacteria</taxon>
        <taxon>Pseudomonadati</taxon>
        <taxon>Pseudomonadota</taxon>
        <taxon>Alphaproteobacteria</taxon>
        <taxon>Hyphomicrobiales</taxon>
        <taxon>Hyphomicrobiaceae</taxon>
        <taxon>Hyphomicrobium</taxon>
    </lineage>
</organism>
<reference evidence="1 2" key="1">
    <citation type="submission" date="2015-10" db="EMBL/GenBank/DDBJ databases">
        <title>Transcriptomic analysis of a linuron degrading triple-species bacterial consortium.</title>
        <authorList>
            <person name="Albers P."/>
        </authorList>
    </citation>
    <scope>NUCLEOTIDE SEQUENCE [LARGE SCALE GENOMIC DNA]</scope>
    <source>
        <strain evidence="1 2">WDL6</strain>
    </source>
</reference>
<dbReference type="RefSeq" id="WP_068463281.1">
    <property type="nucleotide sequence ID" value="NZ_LMTR01000075.1"/>
</dbReference>